<dbReference type="PANTHER" id="PTHR35446">
    <property type="entry name" value="SI:CH211-175M2.5"/>
    <property type="match status" value="1"/>
</dbReference>
<dbReference type="SUPFAM" id="SSF69118">
    <property type="entry name" value="AhpD-like"/>
    <property type="match status" value="1"/>
</dbReference>
<dbReference type="RefSeq" id="WP_142892942.1">
    <property type="nucleotide sequence ID" value="NZ_ML660162.1"/>
</dbReference>
<comment type="caution">
    <text evidence="1">The sequence shown here is derived from an EMBL/GenBank/DDBJ whole genome shotgun (WGS) entry which is preliminary data.</text>
</comment>
<dbReference type="InterPro" id="IPR029032">
    <property type="entry name" value="AhpD-like"/>
</dbReference>
<dbReference type="AlphaFoldDB" id="A0A545UG33"/>
<protein>
    <submittedName>
        <fullName evidence="1">Carboxymuconolactone decarboxylase family protein</fullName>
    </submittedName>
</protein>
<reference evidence="1 2" key="1">
    <citation type="submission" date="2019-07" db="EMBL/GenBank/DDBJ databases">
        <title>Draft genome for Aliikangiella sp. M105.</title>
        <authorList>
            <person name="Wang G."/>
        </authorList>
    </citation>
    <scope>NUCLEOTIDE SEQUENCE [LARGE SCALE GENOMIC DNA]</scope>
    <source>
        <strain evidence="1 2">M105</strain>
    </source>
</reference>
<gene>
    <name evidence="1" type="ORF">FLL46_07885</name>
</gene>
<keyword evidence="2" id="KW-1185">Reference proteome</keyword>
<dbReference type="EMBL" id="VIKS01000004">
    <property type="protein sequence ID" value="TQV88434.1"/>
    <property type="molecule type" value="Genomic_DNA"/>
</dbReference>
<evidence type="ECO:0000313" key="2">
    <source>
        <dbReference type="Proteomes" id="UP000315439"/>
    </source>
</evidence>
<sequence length="173" mass="19314">MSDVLNKNAPEDPKVILKKIQSHLGFTPYWYANLSESPVALEAYISLAKTFEKSSLNAKEQQIVLLTTCIANQCDFCFSTESFISTQIIGLDHATVEAIQQSKPLDDPKLNALADFTRHVVTLRGKVYGEPLNFFLAAGYQFEQALDVIIGVSLKNLSNYANHMTDSTFFKSR</sequence>
<dbReference type="PANTHER" id="PTHR35446:SF3">
    <property type="entry name" value="CMD DOMAIN-CONTAINING PROTEIN"/>
    <property type="match status" value="1"/>
</dbReference>
<dbReference type="Gene3D" id="1.20.1290.10">
    <property type="entry name" value="AhpD-like"/>
    <property type="match status" value="1"/>
</dbReference>
<dbReference type="Proteomes" id="UP000315439">
    <property type="component" value="Unassembled WGS sequence"/>
</dbReference>
<evidence type="ECO:0000313" key="1">
    <source>
        <dbReference type="EMBL" id="TQV88434.1"/>
    </source>
</evidence>
<name>A0A545UG33_9GAMM</name>
<accession>A0A545UG33</accession>
<dbReference type="OrthoDB" id="9808310at2"/>
<organism evidence="1 2">
    <name type="scientific">Aliikangiella coralliicola</name>
    <dbReference type="NCBI Taxonomy" id="2592383"/>
    <lineage>
        <taxon>Bacteria</taxon>
        <taxon>Pseudomonadati</taxon>
        <taxon>Pseudomonadota</taxon>
        <taxon>Gammaproteobacteria</taxon>
        <taxon>Oceanospirillales</taxon>
        <taxon>Pleioneaceae</taxon>
        <taxon>Aliikangiella</taxon>
    </lineage>
</organism>
<proteinExistence type="predicted"/>